<dbReference type="Proteomes" id="UP000243052">
    <property type="component" value="Chromosome vii"/>
</dbReference>
<dbReference type="PROSITE" id="PS00028">
    <property type="entry name" value="ZINC_FINGER_C2H2_1"/>
    <property type="match status" value="1"/>
</dbReference>
<accession>A0A0X8HVV7</accession>
<evidence type="ECO:0000313" key="14">
    <source>
        <dbReference type="Proteomes" id="UP000243052"/>
    </source>
</evidence>
<dbReference type="STRING" id="45286.A0A0X8HVV7"/>
<dbReference type="PANTHER" id="PTHR16036">
    <property type="entry name" value="ANKYRIN REPEAT AND ZINC FINGER DOMAIN-CONTAINING PROTEIN 1"/>
    <property type="match status" value="1"/>
</dbReference>
<evidence type="ECO:0000256" key="4">
    <source>
        <dbReference type="ARBA" id="ARBA00022722"/>
    </source>
</evidence>
<evidence type="ECO:0000256" key="2">
    <source>
        <dbReference type="ARBA" id="ARBA00009262"/>
    </source>
</evidence>
<comment type="domain">
    <text evidence="10">The VLRF1 domain mediates binding to the 60S ribosomal subunit.</text>
</comment>
<dbReference type="SUPFAM" id="SSF48403">
    <property type="entry name" value="Ankyrin repeat"/>
    <property type="match status" value="1"/>
</dbReference>
<feature type="region of interest" description="Disordered" evidence="11">
    <location>
        <begin position="555"/>
        <end position="613"/>
    </location>
</feature>
<feature type="active site" evidence="10">
    <location>
        <position position="273"/>
    </location>
</feature>
<gene>
    <name evidence="13" type="ORF">AW171_hschr74424</name>
</gene>
<feature type="compositionally biased region" description="Basic and acidic residues" evidence="11">
    <location>
        <begin position="588"/>
        <end position="607"/>
    </location>
</feature>
<keyword evidence="5" id="KW-0677">Repeat</keyword>
<dbReference type="GO" id="GO:0004519">
    <property type="term" value="F:endonuclease activity"/>
    <property type="evidence" value="ECO:0007669"/>
    <property type="project" value="UniProtKB-KW"/>
</dbReference>
<keyword evidence="6 10" id="KW-0255">Endonuclease</keyword>
<dbReference type="OrthoDB" id="429841at2759"/>
<keyword evidence="7 10" id="KW-0378">Hydrolase</keyword>
<dbReference type="Gene3D" id="1.25.40.20">
    <property type="entry name" value="Ankyrin repeat-containing domain"/>
    <property type="match status" value="1"/>
</dbReference>
<comment type="similarity">
    <text evidence="2 10">Belongs to the ANKZF1/VMS1 family.</text>
</comment>
<evidence type="ECO:0000256" key="11">
    <source>
        <dbReference type="SAM" id="MobiDB-lite"/>
    </source>
</evidence>
<dbReference type="InterPro" id="IPR041175">
    <property type="entry name" value="VLRF1/Vms1"/>
</dbReference>
<evidence type="ECO:0000256" key="1">
    <source>
        <dbReference type="ARBA" id="ARBA00004496"/>
    </source>
</evidence>
<dbReference type="PROSITE" id="PS52044">
    <property type="entry name" value="VLRF1"/>
    <property type="match status" value="1"/>
</dbReference>
<dbReference type="GO" id="GO:0005737">
    <property type="term" value="C:cytoplasm"/>
    <property type="evidence" value="ECO:0007669"/>
    <property type="project" value="UniProtKB-SubCell"/>
</dbReference>
<dbReference type="Pfam" id="PF18826">
    <property type="entry name" value="bVLRF1"/>
    <property type="match status" value="1"/>
</dbReference>
<sequence>MTDTLNKANTYIYDLNKDILDSLELMSFNSLVSEVIINTGKLDINEEQKFPDKTSLKKCNSCDIEFETDLLLKSHYREDFHRYNLRRKANGILPITFSEFENIMRNSDVESISGSDDVETSDNESDEDIFSTHKDQLDVIMENEIATLNSSRDNQQDSASHLNTRSPMLYLRSRHLSEEQVFGLYKCIFTPNTIQHPLDTLRKWQDNKKPPGMSALFMFGGGHFAGAIISHQRQSITGNLTKQGQSLQTQSVKLIEHKTFHRYTTRRKQGGSQSTMDNAKGKANSAGSSLRRYNEAALKNDIQIVIKQWEPYLSKCENIFIRAKNIADMKIFTESGNLKKDDPRIKKIPLTTKRPTTNEIKRVWCELTYLHITLRPQPVSQDKAVPSVVPHPIQQKKVEEVKELKLEEIHTKEVTSILKKSKAPQLLLYLKKHKLDVNFKLLPSYEYSQTPTMLHYASQNSLKNMVLFLLSNLKSDPTIKNEFGKTAWDLAKKIEVKRSFQIARSNLGESFTTWEDSNIGEPLTREQVAELTDKESKLEAEESSRAMERELEIVRERQRHKLESKRGPGKTLNDRISSNQLHLNSLSEDQRKRLMREQRARAAEARMKLSANK</sequence>
<dbReference type="RefSeq" id="XP_017989385.1">
    <property type="nucleotide sequence ID" value="XM_018133896.1"/>
</dbReference>
<keyword evidence="3 10" id="KW-0963">Cytoplasm</keyword>
<evidence type="ECO:0000256" key="9">
    <source>
        <dbReference type="ARBA" id="ARBA00023054"/>
    </source>
</evidence>
<evidence type="ECO:0000256" key="3">
    <source>
        <dbReference type="ARBA" id="ARBA00022490"/>
    </source>
</evidence>
<evidence type="ECO:0000256" key="5">
    <source>
        <dbReference type="ARBA" id="ARBA00022737"/>
    </source>
</evidence>
<evidence type="ECO:0000256" key="8">
    <source>
        <dbReference type="ARBA" id="ARBA00023043"/>
    </source>
</evidence>
<evidence type="ECO:0000313" key="13">
    <source>
        <dbReference type="EMBL" id="AMD22389.1"/>
    </source>
</evidence>
<keyword evidence="4 10" id="KW-0540">Nuclease</keyword>
<evidence type="ECO:0000259" key="12">
    <source>
        <dbReference type="PROSITE" id="PS52044"/>
    </source>
</evidence>
<dbReference type="AlphaFoldDB" id="A0A0X8HVV7"/>
<dbReference type="InterPro" id="IPR047139">
    <property type="entry name" value="ANKZ1/VMS1"/>
</dbReference>
<dbReference type="GO" id="GO:0036503">
    <property type="term" value="P:ERAD pathway"/>
    <property type="evidence" value="ECO:0007669"/>
    <property type="project" value="TreeGrafter"/>
</dbReference>
<feature type="domain" description="VLRF1" evidence="12">
    <location>
        <begin position="210"/>
        <end position="370"/>
    </location>
</feature>
<comment type="subcellular location">
    <subcellularLocation>
        <location evidence="1">Cytoplasm</location>
    </subcellularLocation>
</comment>
<dbReference type="InterPro" id="IPR036770">
    <property type="entry name" value="Ankyrin_rpt-contain_sf"/>
</dbReference>
<dbReference type="GeneID" id="28725739"/>
<evidence type="ECO:0000256" key="6">
    <source>
        <dbReference type="ARBA" id="ARBA00022759"/>
    </source>
</evidence>
<keyword evidence="9" id="KW-0175">Coiled coil</keyword>
<dbReference type="PANTHER" id="PTHR16036:SF2">
    <property type="entry name" value="TRNA ENDONUCLEASE ANKZF1"/>
    <property type="match status" value="1"/>
</dbReference>
<reference evidence="13 14" key="1">
    <citation type="submission" date="2016-01" db="EMBL/GenBank/DDBJ databases">
        <title>Genome sequence of the yeast Holleya sinecauda.</title>
        <authorList>
            <person name="Dietrich F.S."/>
        </authorList>
    </citation>
    <scope>NUCLEOTIDE SEQUENCE [LARGE SCALE GENOMIC DNA]</scope>
    <source>
        <strain evidence="13 14">ATCC 58844</strain>
    </source>
</reference>
<organism evidence="13 14">
    <name type="scientific">Eremothecium sinecaudum</name>
    <dbReference type="NCBI Taxonomy" id="45286"/>
    <lineage>
        <taxon>Eukaryota</taxon>
        <taxon>Fungi</taxon>
        <taxon>Dikarya</taxon>
        <taxon>Ascomycota</taxon>
        <taxon>Saccharomycotina</taxon>
        <taxon>Saccharomycetes</taxon>
        <taxon>Saccharomycetales</taxon>
        <taxon>Saccharomycetaceae</taxon>
        <taxon>Eremothecium</taxon>
    </lineage>
</organism>
<feature type="region of interest" description="Disordered" evidence="11">
    <location>
        <begin position="263"/>
        <end position="287"/>
    </location>
</feature>
<protein>
    <submittedName>
        <fullName evidence="13">HGR050Wp</fullName>
    </submittedName>
</protein>
<evidence type="ECO:0000256" key="10">
    <source>
        <dbReference type="PROSITE-ProRule" id="PRU01389"/>
    </source>
</evidence>
<keyword evidence="14" id="KW-1185">Reference proteome</keyword>
<dbReference type="EMBL" id="CP014247">
    <property type="protein sequence ID" value="AMD22389.1"/>
    <property type="molecule type" value="Genomic_DNA"/>
</dbReference>
<evidence type="ECO:0000256" key="7">
    <source>
        <dbReference type="ARBA" id="ARBA00022801"/>
    </source>
</evidence>
<dbReference type="InterPro" id="IPR013087">
    <property type="entry name" value="Znf_C2H2_type"/>
</dbReference>
<name>A0A0X8HVV7_9SACH</name>
<keyword evidence="8" id="KW-0040">ANK repeat</keyword>
<dbReference type="GO" id="GO:0016787">
    <property type="term" value="F:hydrolase activity"/>
    <property type="evidence" value="ECO:0007669"/>
    <property type="project" value="UniProtKB-KW"/>
</dbReference>
<proteinExistence type="inferred from homology"/>
<feature type="compositionally biased region" description="Polar residues" evidence="11">
    <location>
        <begin position="574"/>
        <end position="587"/>
    </location>
</feature>